<dbReference type="SMART" id="SM00320">
    <property type="entry name" value="WD40"/>
    <property type="match status" value="8"/>
</dbReference>
<dbReference type="Gene3D" id="1.25.40.470">
    <property type="match status" value="1"/>
</dbReference>
<dbReference type="Proteomes" id="UP000650833">
    <property type="component" value="Unassembled WGS sequence"/>
</dbReference>
<dbReference type="OrthoDB" id="7326421at2759"/>
<feature type="repeat" description="WD" evidence="1">
    <location>
        <begin position="74"/>
        <end position="94"/>
    </location>
</feature>
<dbReference type="SUPFAM" id="SSF50998">
    <property type="entry name" value="Quinoprotein alcohol dehydrogenase-like"/>
    <property type="match status" value="1"/>
</dbReference>
<keyword evidence="1" id="KW-0853">WD repeat</keyword>
<dbReference type="InterPro" id="IPR011047">
    <property type="entry name" value="Quinoprotein_ADH-like_sf"/>
</dbReference>
<feature type="region of interest" description="Disordered" evidence="2">
    <location>
        <begin position="705"/>
        <end position="738"/>
    </location>
</feature>
<dbReference type="Pfam" id="PF23774">
    <property type="entry name" value="TPR_GEMI5"/>
    <property type="match status" value="1"/>
</dbReference>
<dbReference type="GO" id="GO:0000387">
    <property type="term" value="P:spliceosomal snRNP assembly"/>
    <property type="evidence" value="ECO:0007669"/>
    <property type="project" value="TreeGrafter"/>
</dbReference>
<feature type="compositionally biased region" description="Low complexity" evidence="2">
    <location>
        <begin position="719"/>
        <end position="729"/>
    </location>
</feature>
<feature type="repeat" description="WD" evidence="1">
    <location>
        <begin position="291"/>
        <end position="332"/>
    </location>
</feature>
<protein>
    <recommendedName>
        <fullName evidence="3">Gem-associated protein 5 TPR domain-containing protein</fullName>
    </recommendedName>
</protein>
<dbReference type="InterPro" id="IPR052640">
    <property type="entry name" value="Gemin-5"/>
</dbReference>
<accession>A0A8H7QW19</accession>
<comment type="caution">
    <text evidence="4">The sequence shown here is derived from an EMBL/GenBank/DDBJ whole genome shotgun (WGS) entry which is preliminary data.</text>
</comment>
<name>A0A8H7QW19_9FUNG</name>
<evidence type="ECO:0000256" key="1">
    <source>
        <dbReference type="PROSITE-ProRule" id="PRU00221"/>
    </source>
</evidence>
<organism evidence="4 5">
    <name type="scientific">Mucor plumbeus</name>
    <dbReference type="NCBI Taxonomy" id="97098"/>
    <lineage>
        <taxon>Eukaryota</taxon>
        <taxon>Fungi</taxon>
        <taxon>Fungi incertae sedis</taxon>
        <taxon>Mucoromycota</taxon>
        <taxon>Mucoromycotina</taxon>
        <taxon>Mucoromycetes</taxon>
        <taxon>Mucorales</taxon>
        <taxon>Mucorineae</taxon>
        <taxon>Mucoraceae</taxon>
        <taxon>Mucor</taxon>
    </lineage>
</organism>
<dbReference type="GO" id="GO:0003730">
    <property type="term" value="F:mRNA 3'-UTR binding"/>
    <property type="evidence" value="ECO:0007669"/>
    <property type="project" value="TreeGrafter"/>
</dbReference>
<evidence type="ECO:0000313" key="5">
    <source>
        <dbReference type="Proteomes" id="UP000650833"/>
    </source>
</evidence>
<dbReference type="Gene3D" id="2.130.10.10">
    <property type="entry name" value="YVTN repeat-like/Quinoprotein amine dehydrogenase"/>
    <property type="match status" value="2"/>
</dbReference>
<feature type="non-terminal residue" evidence="4">
    <location>
        <position position="1053"/>
    </location>
</feature>
<evidence type="ECO:0000313" key="4">
    <source>
        <dbReference type="EMBL" id="KAG2199859.1"/>
    </source>
</evidence>
<reference evidence="4" key="1">
    <citation type="submission" date="2020-12" db="EMBL/GenBank/DDBJ databases">
        <title>Metabolic potential, ecology and presence of endohyphal bacteria is reflected in genomic diversity of Mucoromycotina.</title>
        <authorList>
            <person name="Muszewska A."/>
            <person name="Okrasinska A."/>
            <person name="Steczkiewicz K."/>
            <person name="Drgas O."/>
            <person name="Orlowska M."/>
            <person name="Perlinska-Lenart U."/>
            <person name="Aleksandrzak-Piekarczyk T."/>
            <person name="Szatraj K."/>
            <person name="Zielenkiewicz U."/>
            <person name="Pilsyk S."/>
            <person name="Malc E."/>
            <person name="Mieczkowski P."/>
            <person name="Kruszewska J.S."/>
            <person name="Biernat P."/>
            <person name="Pawlowska J."/>
        </authorList>
    </citation>
    <scope>NUCLEOTIDE SEQUENCE</scope>
    <source>
        <strain evidence="4">CBS 226.32</strain>
    </source>
</reference>
<dbReference type="PANTHER" id="PTHR46362:SF1">
    <property type="entry name" value="GEM-ASSOCIATED PROTEIN 5"/>
    <property type="match status" value="1"/>
</dbReference>
<dbReference type="InterPro" id="IPR015943">
    <property type="entry name" value="WD40/YVTN_repeat-like_dom_sf"/>
</dbReference>
<dbReference type="PROSITE" id="PS50294">
    <property type="entry name" value="WD_REPEATS_REGION"/>
    <property type="match status" value="1"/>
</dbReference>
<keyword evidence="5" id="KW-1185">Reference proteome</keyword>
<dbReference type="GO" id="GO:0005634">
    <property type="term" value="C:nucleus"/>
    <property type="evidence" value="ECO:0007669"/>
    <property type="project" value="TreeGrafter"/>
</dbReference>
<evidence type="ECO:0000259" key="3">
    <source>
        <dbReference type="Pfam" id="PF23774"/>
    </source>
</evidence>
<dbReference type="PANTHER" id="PTHR46362">
    <property type="entry name" value="GEM-ASSOCIATED PROTEIN 5"/>
    <property type="match status" value="1"/>
</dbReference>
<dbReference type="GO" id="GO:0032797">
    <property type="term" value="C:SMN complex"/>
    <property type="evidence" value="ECO:0007669"/>
    <property type="project" value="TreeGrafter"/>
</dbReference>
<feature type="domain" description="Gem-associated protein 5 TPR" evidence="3">
    <location>
        <begin position="886"/>
        <end position="1037"/>
    </location>
</feature>
<dbReference type="EMBL" id="JAEPRC010000335">
    <property type="protein sequence ID" value="KAG2199859.1"/>
    <property type="molecule type" value="Genomic_DNA"/>
</dbReference>
<gene>
    <name evidence="4" type="ORF">INT46_009351</name>
</gene>
<dbReference type="SUPFAM" id="SSF117289">
    <property type="entry name" value="Nucleoporin domain"/>
    <property type="match status" value="1"/>
</dbReference>
<evidence type="ECO:0000256" key="2">
    <source>
        <dbReference type="SAM" id="MobiDB-lite"/>
    </source>
</evidence>
<dbReference type="Pfam" id="PF00400">
    <property type="entry name" value="WD40"/>
    <property type="match status" value="2"/>
</dbReference>
<feature type="repeat" description="WD" evidence="1">
    <location>
        <begin position="646"/>
        <end position="682"/>
    </location>
</feature>
<dbReference type="AlphaFoldDB" id="A0A8H7QW19"/>
<feature type="repeat" description="WD" evidence="1">
    <location>
        <begin position="602"/>
        <end position="645"/>
    </location>
</feature>
<sequence length="1053" mass="120482">TKMDLIYPNYRCYPPAPNWYSLYAAAIVEPNFFLYSSRNLVVVLDLKDLRYYNSFTAAEDKVDVIAAYGNRCYTAGGDKSVRLWDFTSGSMLSIHNEHAKDITVLSIIRQGSVVISADKSGKIVLADAYLKSCKSQEIKVTSSVTCMATVQVESLDYLAVGYENGMVFIYDIQNDLSMNIVGQIMEDTDPIQSLDWQTLDQQNEWPLLAFSTKRKSQIFIWDFSKQSIISSIRLPRPPLQITESQKSATWVQVIWQQNQNNTLYFSSYLGSILCADLTNPRQPHINNKKRMDRHSRQVFSMKFFNQGTNLLSISMDAQLIKWDTQLGKDMQVIRTQTKFPYAMESLAWDEGQLAIAMGDKEIKYWKFSTANDIVQPQGNPNYYAATITWKGLQGKIQKIRVHPSKEGMIAYSNDFGHVGICDSLVNNNAVKFSKHHTLENAPFIDWGPNMCDILNREDMQFTLISCGGKGIVHVYNVNNIKTPPVRLCDIMEKINPNWFNKLKSIDSHRHAMKIDQKFAYIAFGHTNGCLEIYNLKTLKLIYTTDYQRQCITSLDWKYIGDKIYLASGSCGGQIVVHNIATIDLDNVQDTPILAQHNNLIEFNLHKESVSDIKWSSHKDKALFASASDDNYVYVWNVDNSNPIAMFNEHRSRVFSIEWNHIDFDILFSGGQDKFIYEWDYKNFVYEEKKNVDATKYHRERFALLQKRKKRKEAPSKNESISSTTTNTSIPAKKKSKSSPEFSQHILNVALSSENSTSRIKREQYCVILADKLLNGKVTEAIENIKRHLKEEQLNDATVDRYINFLGVDNTQKEQHQNIHELLYGDKNDIRRLIELEVDSLNKSEENVSGSGFVVEQDVRNGYNVKLAMDIMRCHFSAFNQNTTNNSTSNDLTDWILLALSPMVSKEKWLDLMLKQAKKMEDAKQFNLAASCYIACSHVYEAIDMYRRHEMFREAIIIAKLRLPPADPIIKSIFTDWAKELQKGDQDTLTATCYLLSDTESSVGNAIDCLARDGKESGSFYAACLAAASADKTQNQRMEHWVSLMTKRIESKNK</sequence>
<dbReference type="PROSITE" id="PS50082">
    <property type="entry name" value="WD_REPEATS_2"/>
    <property type="match status" value="4"/>
</dbReference>
<dbReference type="InterPro" id="IPR001680">
    <property type="entry name" value="WD40_rpt"/>
</dbReference>
<dbReference type="InterPro" id="IPR056421">
    <property type="entry name" value="TPR_GEMI5"/>
</dbReference>
<proteinExistence type="predicted"/>